<dbReference type="GO" id="GO:0005829">
    <property type="term" value="C:cytosol"/>
    <property type="evidence" value="ECO:0007669"/>
    <property type="project" value="TreeGrafter"/>
</dbReference>
<name>A0A1W1XT31_9NEIS</name>
<evidence type="ECO:0000256" key="2">
    <source>
        <dbReference type="ARBA" id="ARBA00022490"/>
    </source>
</evidence>
<dbReference type="EMBL" id="FWXD01000014">
    <property type="protein sequence ID" value="SMC26688.1"/>
    <property type="molecule type" value="Genomic_DNA"/>
</dbReference>
<dbReference type="Pfam" id="PF00871">
    <property type="entry name" value="Acetate_kinase"/>
    <property type="match status" value="1"/>
</dbReference>
<evidence type="ECO:0000256" key="6">
    <source>
        <dbReference type="ARBA" id="ARBA00022777"/>
    </source>
</evidence>
<feature type="binding site" evidence="9">
    <location>
        <begin position="212"/>
        <end position="216"/>
    </location>
    <ligand>
        <name>ATP</name>
        <dbReference type="ChEBI" id="CHEBI:30616"/>
    </ligand>
</feature>
<evidence type="ECO:0000256" key="4">
    <source>
        <dbReference type="ARBA" id="ARBA00022723"/>
    </source>
</evidence>
<keyword evidence="8 9" id="KW-0460">Magnesium</keyword>
<dbReference type="EC" id="2.7.2.1" evidence="9"/>
<keyword evidence="12" id="KW-1185">Reference proteome</keyword>
<dbReference type="PRINTS" id="PR00471">
    <property type="entry name" value="ACETATEKNASE"/>
</dbReference>
<proteinExistence type="inferred from homology"/>
<accession>A0A1W1XT31</accession>
<feature type="binding site" evidence="9">
    <location>
        <position position="13"/>
    </location>
    <ligand>
        <name>Mg(2+)</name>
        <dbReference type="ChEBI" id="CHEBI:18420"/>
    </ligand>
</feature>
<feature type="site" description="Transition state stabilizer" evidence="9">
    <location>
        <position position="185"/>
    </location>
</feature>
<dbReference type="GO" id="GO:0006085">
    <property type="term" value="P:acetyl-CoA biosynthetic process"/>
    <property type="evidence" value="ECO:0007669"/>
    <property type="project" value="UniProtKB-UniRule"/>
</dbReference>
<gene>
    <name evidence="9" type="primary">ackA</name>
    <name evidence="11" type="ORF">SAMN02745857_02594</name>
</gene>
<dbReference type="UniPathway" id="UPA00340">
    <property type="reaction ID" value="UER00458"/>
</dbReference>
<feature type="binding site" evidence="9">
    <location>
        <position position="96"/>
    </location>
    <ligand>
        <name>substrate</name>
    </ligand>
</feature>
<reference evidence="11 12" key="1">
    <citation type="submission" date="2017-04" db="EMBL/GenBank/DDBJ databases">
        <authorList>
            <person name="Afonso C.L."/>
            <person name="Miller P.J."/>
            <person name="Scott M.A."/>
            <person name="Spackman E."/>
            <person name="Goraichik I."/>
            <person name="Dimitrov K.M."/>
            <person name="Suarez D.L."/>
            <person name="Swayne D.E."/>
        </authorList>
    </citation>
    <scope>NUCLEOTIDE SEQUENCE [LARGE SCALE GENOMIC DNA]</scope>
    <source>
        <strain evidence="11 12">DSM 23236</strain>
    </source>
</reference>
<dbReference type="GO" id="GO:0005524">
    <property type="term" value="F:ATP binding"/>
    <property type="evidence" value="ECO:0007669"/>
    <property type="project" value="UniProtKB-KW"/>
</dbReference>
<dbReference type="PANTHER" id="PTHR21060">
    <property type="entry name" value="ACETATE KINASE"/>
    <property type="match status" value="1"/>
</dbReference>
<protein>
    <recommendedName>
        <fullName evidence="9">Acetate kinase</fullName>
        <ecNumber evidence="9">2.7.2.1</ecNumber>
    </recommendedName>
    <alternativeName>
        <fullName evidence="9">Acetokinase</fullName>
    </alternativeName>
</protein>
<comment type="subunit">
    <text evidence="9">Homodimer.</text>
</comment>
<comment type="catalytic activity">
    <reaction evidence="9">
        <text>acetate + ATP = acetyl phosphate + ADP</text>
        <dbReference type="Rhea" id="RHEA:11352"/>
        <dbReference type="ChEBI" id="CHEBI:22191"/>
        <dbReference type="ChEBI" id="CHEBI:30089"/>
        <dbReference type="ChEBI" id="CHEBI:30616"/>
        <dbReference type="ChEBI" id="CHEBI:456216"/>
        <dbReference type="EC" id="2.7.2.1"/>
    </reaction>
</comment>
<keyword evidence="6 9" id="KW-0418">Kinase</keyword>
<comment type="pathway">
    <text evidence="9">Metabolic intermediate biosynthesis; acetyl-CoA biosynthesis; acetyl-CoA from acetate: step 1/2.</text>
</comment>
<evidence type="ECO:0000256" key="7">
    <source>
        <dbReference type="ARBA" id="ARBA00022840"/>
    </source>
</evidence>
<feature type="site" description="Transition state stabilizer" evidence="9">
    <location>
        <position position="245"/>
    </location>
</feature>
<dbReference type="SUPFAM" id="SSF53067">
    <property type="entry name" value="Actin-like ATPase domain"/>
    <property type="match status" value="2"/>
</dbReference>
<comment type="cofactor">
    <cofactor evidence="9">
        <name>Mg(2+)</name>
        <dbReference type="ChEBI" id="CHEBI:18420"/>
    </cofactor>
    <cofactor evidence="9">
        <name>Mn(2+)</name>
        <dbReference type="ChEBI" id="CHEBI:29035"/>
    </cofactor>
    <text evidence="9">Mg(2+). Can also accept Mn(2+).</text>
</comment>
<evidence type="ECO:0000313" key="11">
    <source>
        <dbReference type="EMBL" id="SMC26688.1"/>
    </source>
</evidence>
<feature type="binding site" evidence="9">
    <location>
        <begin position="332"/>
        <end position="336"/>
    </location>
    <ligand>
        <name>ATP</name>
        <dbReference type="ChEBI" id="CHEBI:30616"/>
    </ligand>
</feature>
<evidence type="ECO:0000256" key="5">
    <source>
        <dbReference type="ARBA" id="ARBA00022741"/>
    </source>
</evidence>
<dbReference type="RefSeq" id="WP_084091220.1">
    <property type="nucleotide sequence ID" value="NZ_FWXD01000014.1"/>
</dbReference>
<dbReference type="HAMAP" id="MF_00020">
    <property type="entry name" value="Acetate_kinase"/>
    <property type="match status" value="1"/>
</dbReference>
<comment type="subcellular location">
    <subcellularLocation>
        <location evidence="9">Cytoplasm</location>
    </subcellularLocation>
</comment>
<evidence type="ECO:0000313" key="12">
    <source>
        <dbReference type="Proteomes" id="UP000192761"/>
    </source>
</evidence>
<dbReference type="Gene3D" id="3.30.420.40">
    <property type="match status" value="2"/>
</dbReference>
<dbReference type="GO" id="GO:0000287">
    <property type="term" value="F:magnesium ion binding"/>
    <property type="evidence" value="ECO:0007669"/>
    <property type="project" value="UniProtKB-UniRule"/>
</dbReference>
<evidence type="ECO:0000256" key="8">
    <source>
        <dbReference type="ARBA" id="ARBA00022842"/>
    </source>
</evidence>
<organism evidence="11 12">
    <name type="scientific">Andreprevotia lacus DSM 23236</name>
    <dbReference type="NCBI Taxonomy" id="1121001"/>
    <lineage>
        <taxon>Bacteria</taxon>
        <taxon>Pseudomonadati</taxon>
        <taxon>Pseudomonadota</taxon>
        <taxon>Betaproteobacteria</taxon>
        <taxon>Neisseriales</taxon>
        <taxon>Chitinibacteraceae</taxon>
        <taxon>Andreprevotia</taxon>
    </lineage>
</organism>
<keyword evidence="5 9" id="KW-0547">Nucleotide-binding</keyword>
<dbReference type="AlphaFoldDB" id="A0A1W1XT31"/>
<dbReference type="InterPro" id="IPR043129">
    <property type="entry name" value="ATPase_NBD"/>
</dbReference>
<dbReference type="InterPro" id="IPR023865">
    <property type="entry name" value="Aliphatic_acid_kinase_CS"/>
</dbReference>
<keyword evidence="2 9" id="KW-0963">Cytoplasm</keyword>
<dbReference type="InterPro" id="IPR004372">
    <property type="entry name" value="Ac/propionate_kinase"/>
</dbReference>
<evidence type="ECO:0000256" key="3">
    <source>
        <dbReference type="ARBA" id="ARBA00022679"/>
    </source>
</evidence>
<dbReference type="STRING" id="1121001.SAMN02745857_02594"/>
<comment type="similarity">
    <text evidence="1 9 10">Belongs to the acetokinase family.</text>
</comment>
<dbReference type="InterPro" id="IPR000890">
    <property type="entry name" value="Aliphatic_acid_kin_short-chain"/>
</dbReference>
<dbReference type="PANTHER" id="PTHR21060:SF21">
    <property type="entry name" value="ACETATE KINASE"/>
    <property type="match status" value="1"/>
</dbReference>
<keyword evidence="3 9" id="KW-0808">Transferase</keyword>
<feature type="binding site" evidence="9">
    <location>
        <begin position="287"/>
        <end position="289"/>
    </location>
    <ligand>
        <name>ATP</name>
        <dbReference type="ChEBI" id="CHEBI:30616"/>
    </ligand>
</feature>
<dbReference type="GO" id="GO:0006083">
    <property type="term" value="P:acetate metabolic process"/>
    <property type="evidence" value="ECO:0007669"/>
    <property type="project" value="TreeGrafter"/>
</dbReference>
<dbReference type="Proteomes" id="UP000192761">
    <property type="component" value="Unassembled WGS sequence"/>
</dbReference>
<dbReference type="PIRSF" id="PIRSF000722">
    <property type="entry name" value="Acetate_prop_kin"/>
    <property type="match status" value="1"/>
</dbReference>
<dbReference type="OrthoDB" id="9802453at2"/>
<feature type="binding site" evidence="9">
    <location>
        <position position="20"/>
    </location>
    <ligand>
        <name>ATP</name>
        <dbReference type="ChEBI" id="CHEBI:30616"/>
    </ligand>
</feature>
<dbReference type="PROSITE" id="PS01075">
    <property type="entry name" value="ACETATE_KINASE_1"/>
    <property type="match status" value="1"/>
</dbReference>
<evidence type="ECO:0000256" key="9">
    <source>
        <dbReference type="HAMAP-Rule" id="MF_00020"/>
    </source>
</evidence>
<keyword evidence="7 9" id="KW-0067">ATP-binding</keyword>
<keyword evidence="4 9" id="KW-0479">Metal-binding</keyword>
<sequence length="399" mass="42594">MSARDKQLVLVINAGSSSIKFSLFGAQADPQLVCKGQVEGIFTEPHFCAKNEAGEKLSDTPLPPSGHKNHDAALRYILDWLRGHTDGRSLAVIGHRVVHGGSSFTQPVCVTPEVLAALDETVALAPLHAPHNIMPMRVLAELLPAVPQVACFDTAFHRTQSEAAQLYALPYDFSQQHGIRRYGFHGLSYEYIASVLPAVDASAAKGRTVVAHLGNGASMAGLLAGRCQATTMGFTALEGLMMGTRAGTFDPALVFHCLTHLEMSVEQVSDLVHKQSGLLGVSGISSDMRDLHASDNPRAALAISMFCQHVAREAASLAAAIEGLDALVFTAGIGENDAEVRRRVCQQLAWLGVALDDAANRQRSAAPHRISTADSRVRVYVIPTNEEVMIARHALATAA</sequence>
<dbReference type="GO" id="GO:0008776">
    <property type="term" value="F:acetate kinase activity"/>
    <property type="evidence" value="ECO:0007669"/>
    <property type="project" value="UniProtKB-UniRule"/>
</dbReference>
<comment type="function">
    <text evidence="9">Catalyzes the formation of acetyl phosphate from acetate and ATP. Can also catalyze the reverse reaction.</text>
</comment>
<dbReference type="NCBIfam" id="TIGR00016">
    <property type="entry name" value="ackA"/>
    <property type="match status" value="1"/>
</dbReference>
<feature type="active site" description="Proton donor/acceptor" evidence="9">
    <location>
        <position position="153"/>
    </location>
</feature>
<evidence type="ECO:0000256" key="1">
    <source>
        <dbReference type="ARBA" id="ARBA00008748"/>
    </source>
</evidence>
<evidence type="ECO:0000256" key="10">
    <source>
        <dbReference type="RuleBase" id="RU003835"/>
    </source>
</evidence>
<feature type="binding site" evidence="9">
    <location>
        <position position="386"/>
    </location>
    <ligand>
        <name>Mg(2+)</name>
        <dbReference type="ChEBI" id="CHEBI:18420"/>
    </ligand>
</feature>